<accession>A0ACC5QWX0</accession>
<sequence length="295" mass="32499">MWSINRFPIAWLLPALLPVAFITIYPIAHALWTSLHQVMILFPVEPFVGLDNYKRVVTSDYFLDALRNSLLFTAIAAPSVVILGVAIALFLQRRFFGSQVIRSIVLLPWVLPGAISAVLWVWVFHPSFGVLNGLLLNLGLIDESIPWLTSPKLALYAVVVAHVWTQIPFAVVLVMAALASINSEVLEAGEIDCRSPYKRFRHIVFPEIKAMVVVLLVYNALTAFTSYDLVYAMTGGGPGTATTLLSFQIWRESFSMYDFGAGSAVAFIVVLISAVLIIAITRALPSDLFAKEEAS</sequence>
<name>A0ACC5QWX0_9HYPH</name>
<gene>
    <name evidence="1" type="ORF">JHL16_00705</name>
</gene>
<organism evidence="1 2">
    <name type="scientific">Taklimakanibacter albus</name>
    <dbReference type="NCBI Taxonomy" id="2800327"/>
    <lineage>
        <taxon>Bacteria</taxon>
        <taxon>Pseudomonadati</taxon>
        <taxon>Pseudomonadota</taxon>
        <taxon>Alphaproteobacteria</taxon>
        <taxon>Hyphomicrobiales</taxon>
        <taxon>Aestuariivirgaceae</taxon>
        <taxon>Taklimakanibacter</taxon>
    </lineage>
</organism>
<dbReference type="Proteomes" id="UP000616151">
    <property type="component" value="Unassembled WGS sequence"/>
</dbReference>
<proteinExistence type="predicted"/>
<dbReference type="EMBL" id="JAENHL010000003">
    <property type="protein sequence ID" value="MBK1864858.1"/>
    <property type="molecule type" value="Genomic_DNA"/>
</dbReference>
<protein>
    <submittedName>
        <fullName evidence="1">Sugar ABC transporter permease</fullName>
    </submittedName>
</protein>
<reference evidence="1" key="1">
    <citation type="submission" date="2021-01" db="EMBL/GenBank/DDBJ databases">
        <authorList>
            <person name="Sun Q."/>
        </authorList>
    </citation>
    <scope>NUCLEOTIDE SEQUENCE</scope>
    <source>
        <strain evidence="1">YIM B02566</strain>
    </source>
</reference>
<keyword evidence="2" id="KW-1185">Reference proteome</keyword>
<evidence type="ECO:0000313" key="1">
    <source>
        <dbReference type="EMBL" id="MBK1864858.1"/>
    </source>
</evidence>
<evidence type="ECO:0000313" key="2">
    <source>
        <dbReference type="Proteomes" id="UP000616151"/>
    </source>
</evidence>
<comment type="caution">
    <text evidence="1">The sequence shown here is derived from an EMBL/GenBank/DDBJ whole genome shotgun (WGS) entry which is preliminary data.</text>
</comment>